<feature type="transmembrane region" description="Helical" evidence="1">
    <location>
        <begin position="7"/>
        <end position="27"/>
    </location>
</feature>
<evidence type="ECO:0000313" key="2">
    <source>
        <dbReference type="EMBL" id="TDO25425.1"/>
    </source>
</evidence>
<accession>A0A4R6IU64</accession>
<keyword evidence="1" id="KW-1133">Transmembrane helix</keyword>
<gene>
    <name evidence="2" type="ORF">BC659_2967</name>
</gene>
<feature type="transmembrane region" description="Helical" evidence="1">
    <location>
        <begin position="47"/>
        <end position="68"/>
    </location>
</feature>
<comment type="caution">
    <text evidence="2">The sequence shown here is derived from an EMBL/GenBank/DDBJ whole genome shotgun (WGS) entry which is preliminary data.</text>
</comment>
<dbReference type="EMBL" id="SNWP01000013">
    <property type="protein sequence ID" value="TDO25425.1"/>
    <property type="molecule type" value="Genomic_DNA"/>
</dbReference>
<keyword evidence="1" id="KW-0812">Transmembrane</keyword>
<dbReference type="Proteomes" id="UP000295741">
    <property type="component" value="Unassembled WGS sequence"/>
</dbReference>
<organism evidence="2 3">
    <name type="scientific">Sediminibacterium goheungense</name>
    <dbReference type="NCBI Taxonomy" id="1086393"/>
    <lineage>
        <taxon>Bacteria</taxon>
        <taxon>Pseudomonadati</taxon>
        <taxon>Bacteroidota</taxon>
        <taxon>Chitinophagia</taxon>
        <taxon>Chitinophagales</taxon>
        <taxon>Chitinophagaceae</taxon>
        <taxon>Sediminibacterium</taxon>
    </lineage>
</organism>
<keyword evidence="3" id="KW-1185">Reference proteome</keyword>
<evidence type="ECO:0000256" key="1">
    <source>
        <dbReference type="SAM" id="Phobius"/>
    </source>
</evidence>
<keyword evidence="1" id="KW-0472">Membrane</keyword>
<proteinExistence type="predicted"/>
<reference evidence="2 3" key="1">
    <citation type="submission" date="2019-03" db="EMBL/GenBank/DDBJ databases">
        <title>Genomic Encyclopedia of Archaeal and Bacterial Type Strains, Phase II (KMG-II): from individual species to whole genera.</title>
        <authorList>
            <person name="Goeker M."/>
        </authorList>
    </citation>
    <scope>NUCLEOTIDE SEQUENCE [LARGE SCALE GENOMIC DNA]</scope>
    <source>
        <strain evidence="2 3">DSM 28323</strain>
    </source>
</reference>
<sequence length="217" mass="26267">MNKEFRHIVFLMSFGNLLDIAMTYFAMPDLYHEANYWVREHQFGWPGLITVLLIWQIIYTIPLAYRCFWYKPVIYEMPINNYWQLLNYYSFKQTKTIFFPNRIQLIHFIKSIGNFLGYYWPRYYCLSKTLVIIDNFFQGLVYRNAIAIQRKDGWSTLTLDSKSFFYTHPIGKLILRYTDLNHSQILAFQNTVLLIAFVLVIIFFLKSEMSRYQQQEN</sequence>
<dbReference type="AlphaFoldDB" id="A0A4R6IU64"/>
<protein>
    <submittedName>
        <fullName evidence="2">Uncharacterized protein</fullName>
    </submittedName>
</protein>
<evidence type="ECO:0000313" key="3">
    <source>
        <dbReference type="Proteomes" id="UP000295741"/>
    </source>
</evidence>
<name>A0A4R6IU64_9BACT</name>
<feature type="transmembrane region" description="Helical" evidence="1">
    <location>
        <begin position="185"/>
        <end position="205"/>
    </location>
</feature>